<evidence type="ECO:0000259" key="7">
    <source>
        <dbReference type="PROSITE" id="PS50103"/>
    </source>
</evidence>
<evidence type="ECO:0000313" key="9">
    <source>
        <dbReference type="Proteomes" id="UP001177140"/>
    </source>
</evidence>
<feature type="compositionally biased region" description="Basic and acidic residues" evidence="6">
    <location>
        <begin position="348"/>
        <end position="376"/>
    </location>
</feature>
<feature type="compositionally biased region" description="Polar residues" evidence="6">
    <location>
        <begin position="601"/>
        <end position="621"/>
    </location>
</feature>
<feature type="zinc finger region" description="C3H1-type" evidence="5">
    <location>
        <begin position="409"/>
        <end position="437"/>
    </location>
</feature>
<evidence type="ECO:0000256" key="1">
    <source>
        <dbReference type="ARBA" id="ARBA00022723"/>
    </source>
</evidence>
<feature type="compositionally biased region" description="Polar residues" evidence="6">
    <location>
        <begin position="505"/>
        <end position="531"/>
    </location>
</feature>
<evidence type="ECO:0000256" key="6">
    <source>
        <dbReference type="SAM" id="MobiDB-lite"/>
    </source>
</evidence>
<feature type="region of interest" description="Disordered" evidence="6">
    <location>
        <begin position="676"/>
        <end position="697"/>
    </location>
</feature>
<dbReference type="PANTHER" id="PTHR13119:SF12">
    <property type="entry name" value="PROTEIN SUPPRESSOR OF SABLE"/>
    <property type="match status" value="1"/>
</dbReference>
<protein>
    <recommendedName>
        <fullName evidence="7">C3H1-type domain-containing protein</fullName>
    </recommendedName>
</protein>
<dbReference type="PROSITE" id="PS50103">
    <property type="entry name" value="ZF_C3H1"/>
    <property type="match status" value="2"/>
</dbReference>
<organism evidence="8 9">
    <name type="scientific">Papaver nudicaule</name>
    <name type="common">Iceland poppy</name>
    <dbReference type="NCBI Taxonomy" id="74823"/>
    <lineage>
        <taxon>Eukaryota</taxon>
        <taxon>Viridiplantae</taxon>
        <taxon>Streptophyta</taxon>
        <taxon>Embryophyta</taxon>
        <taxon>Tracheophyta</taxon>
        <taxon>Spermatophyta</taxon>
        <taxon>Magnoliopsida</taxon>
        <taxon>Ranunculales</taxon>
        <taxon>Papaveraceae</taxon>
        <taxon>Papaveroideae</taxon>
        <taxon>Papaver</taxon>
    </lineage>
</organism>
<dbReference type="Proteomes" id="UP001177140">
    <property type="component" value="Unassembled WGS sequence"/>
</dbReference>
<comment type="caution">
    <text evidence="8">The sequence shown here is derived from an EMBL/GenBank/DDBJ whole genome shotgun (WGS) entry which is preliminary data.</text>
</comment>
<evidence type="ECO:0000256" key="4">
    <source>
        <dbReference type="ARBA" id="ARBA00022833"/>
    </source>
</evidence>
<name>A0AA41RZD7_PAPNU</name>
<dbReference type="GO" id="GO:0045892">
    <property type="term" value="P:negative regulation of DNA-templated transcription"/>
    <property type="evidence" value="ECO:0007669"/>
    <property type="project" value="InterPro"/>
</dbReference>
<feature type="compositionally biased region" description="Low complexity" evidence="6">
    <location>
        <begin position="625"/>
        <end position="640"/>
    </location>
</feature>
<keyword evidence="9" id="KW-1185">Reference proteome</keyword>
<dbReference type="Gene3D" id="4.10.1000.10">
    <property type="entry name" value="Zinc finger, CCCH-type"/>
    <property type="match status" value="1"/>
</dbReference>
<keyword evidence="2" id="KW-0677">Repeat</keyword>
<keyword evidence="3 5" id="KW-0863">Zinc-finger</keyword>
<feature type="zinc finger region" description="C3H1-type" evidence="5">
    <location>
        <begin position="471"/>
        <end position="499"/>
    </location>
</feature>
<evidence type="ECO:0000313" key="8">
    <source>
        <dbReference type="EMBL" id="MCL7025770.1"/>
    </source>
</evidence>
<keyword evidence="1 5" id="KW-0479">Metal-binding</keyword>
<evidence type="ECO:0000256" key="5">
    <source>
        <dbReference type="PROSITE-ProRule" id="PRU00723"/>
    </source>
</evidence>
<dbReference type="EMBL" id="JAJJMA010048914">
    <property type="protein sequence ID" value="MCL7025770.1"/>
    <property type="molecule type" value="Genomic_DNA"/>
</dbReference>
<dbReference type="GO" id="GO:0005634">
    <property type="term" value="C:nucleus"/>
    <property type="evidence" value="ECO:0007669"/>
    <property type="project" value="TreeGrafter"/>
</dbReference>
<dbReference type="InterPro" id="IPR036855">
    <property type="entry name" value="Znf_CCCH_sf"/>
</dbReference>
<feature type="compositionally biased region" description="Polar residues" evidence="6">
    <location>
        <begin position="681"/>
        <end position="697"/>
    </location>
</feature>
<dbReference type="SUPFAM" id="SSF90229">
    <property type="entry name" value="CCCH zinc finger"/>
    <property type="match status" value="2"/>
</dbReference>
<feature type="region of interest" description="Disordered" evidence="6">
    <location>
        <begin position="505"/>
        <end position="658"/>
    </location>
</feature>
<dbReference type="InterPro" id="IPR045124">
    <property type="entry name" value="Su(sable)-like"/>
</dbReference>
<accession>A0AA41RZD7</accession>
<evidence type="ECO:0000256" key="2">
    <source>
        <dbReference type="ARBA" id="ARBA00022737"/>
    </source>
</evidence>
<keyword evidence="4 5" id="KW-0862">Zinc</keyword>
<feature type="compositionally biased region" description="Basic residues" evidence="6">
    <location>
        <begin position="377"/>
        <end position="391"/>
    </location>
</feature>
<feature type="region of interest" description="Disordered" evidence="6">
    <location>
        <begin position="225"/>
        <end position="254"/>
    </location>
</feature>
<reference evidence="8" key="1">
    <citation type="submission" date="2022-03" db="EMBL/GenBank/DDBJ databases">
        <title>A functionally conserved STORR gene fusion in Papaver species that diverged 16.8 million years ago.</title>
        <authorList>
            <person name="Catania T."/>
        </authorList>
    </citation>
    <scope>NUCLEOTIDE SEQUENCE</scope>
    <source>
        <strain evidence="8">S-191538</strain>
    </source>
</reference>
<dbReference type="GO" id="GO:0008270">
    <property type="term" value="F:zinc ion binding"/>
    <property type="evidence" value="ECO:0007669"/>
    <property type="project" value="UniProtKB-KW"/>
</dbReference>
<feature type="compositionally biased region" description="Basic and acidic residues" evidence="6">
    <location>
        <begin position="225"/>
        <end position="238"/>
    </location>
</feature>
<dbReference type="PANTHER" id="PTHR13119">
    <property type="entry name" value="ZINC FINGER CCCH DOMAIN-CONTAINING PROTEI"/>
    <property type="match status" value="1"/>
</dbReference>
<dbReference type="SMART" id="SM00356">
    <property type="entry name" value="ZnF_C3H1"/>
    <property type="match status" value="3"/>
</dbReference>
<feature type="region of interest" description="Disordered" evidence="6">
    <location>
        <begin position="348"/>
        <end position="397"/>
    </location>
</feature>
<dbReference type="Pfam" id="PF00642">
    <property type="entry name" value="zf-CCCH"/>
    <property type="match status" value="1"/>
</dbReference>
<feature type="domain" description="C3H1-type" evidence="7">
    <location>
        <begin position="409"/>
        <end position="437"/>
    </location>
</feature>
<proteinExistence type="predicted"/>
<dbReference type="AlphaFoldDB" id="A0AA41RZD7"/>
<sequence length="728" mass="80255">MGEVIHSGFRHRRSHLKSKTVDILLKIKSLCADPQDSQNSGVRRNDSQNELVKDKNVEVVLSESENLYTGNDISIDDYSIENENLLIENVDCSIENNVWSDNVGPLGIEDLMNADEVGSVAVKNSCDNLQELQDGIVEEIKVDECVSNANWFPIRPSEDMQVQSSSSEQNVVAGEAQQEETGLTKPVNIDSSVCILADMDVEDGEIPDGLGIYSELVDMVHEDLASKGDKSGGKDQFHPEATQETGVEKDHQEDIGAQEKYVSSTCTQEEILEKKNERTLDRDYSLGVCNRKLKRGYGDAFLLEAGNNGNENGELNVDATTKKVRLSDRKLEQGYADDWLQDAGTSEKEIGEAEVSETTKKSTKVGEKKSRILSKERKAKKKMNSRKKKAQTRREGVNKLRIEPPISKPKAPNYCKFYLKNGICQEGDSCKFSHDITPLTKSQPCKFKVLQECKKSVQGCMKGDKCPFDHDLSKYPCNNYASNGFCSRGDSCLFSHKIVETPMPSNVGPTKVVSQPSPNNLNAKRNQNTKDISPWTPPNNISSRASLKTPSSTGTQVHKNPEQNVLGKLRPLAQPPKGVTLLSFGNSPLIDSSKKTDTDGTEASTQKNQEPLKIPQNSNDLLQKRTAVAPSTPSSSSRYSQNPLQNMQNKKSDQRAPSATLDFAAKYDSEMMKNRSKFPTGLSTKTDSSKTPSFTASSTLGDIQNRLMKASPLLQEFLFGFGGGDGKL</sequence>
<evidence type="ECO:0000256" key="3">
    <source>
        <dbReference type="ARBA" id="ARBA00022771"/>
    </source>
</evidence>
<dbReference type="InterPro" id="IPR000571">
    <property type="entry name" value="Znf_CCCH"/>
</dbReference>
<dbReference type="GO" id="GO:0003723">
    <property type="term" value="F:RNA binding"/>
    <property type="evidence" value="ECO:0007669"/>
    <property type="project" value="InterPro"/>
</dbReference>
<feature type="domain" description="C3H1-type" evidence="7">
    <location>
        <begin position="471"/>
        <end position="499"/>
    </location>
</feature>
<feature type="compositionally biased region" description="Polar residues" evidence="6">
    <location>
        <begin position="538"/>
        <end position="558"/>
    </location>
</feature>
<gene>
    <name evidence="8" type="ORF">MKW94_015738</name>
</gene>